<dbReference type="RefSeq" id="WP_377004934.1">
    <property type="nucleotide sequence ID" value="NZ_JBHSGG010000033.1"/>
</dbReference>
<comment type="caution">
    <text evidence="1">The sequence shown here is derived from an EMBL/GenBank/DDBJ whole genome shotgun (WGS) entry which is preliminary data.</text>
</comment>
<dbReference type="Proteomes" id="UP001595892">
    <property type="component" value="Unassembled WGS sequence"/>
</dbReference>
<sequence>MATDGLPAAWREAPALHGRHAALEPLHAGHAALEPLHAGHADALRDALAGSGLDRLWHADGTPRDTVAFSIIDTEWPGVRNHLLSRLDAYA</sequence>
<keyword evidence="2" id="KW-1185">Reference proteome</keyword>
<evidence type="ECO:0008006" key="3">
    <source>
        <dbReference type="Google" id="ProtNLM"/>
    </source>
</evidence>
<name>A0ABV9NKL2_9GAMM</name>
<evidence type="ECO:0000313" key="1">
    <source>
        <dbReference type="EMBL" id="MFC4728862.1"/>
    </source>
</evidence>
<gene>
    <name evidence="1" type="ORF">ACFO3Q_11850</name>
</gene>
<protein>
    <recommendedName>
        <fullName evidence="3">GNAT family N-acetyltransferase</fullName>
    </recommendedName>
</protein>
<evidence type="ECO:0000313" key="2">
    <source>
        <dbReference type="Proteomes" id="UP001595892"/>
    </source>
</evidence>
<organism evidence="1 2">
    <name type="scientific">Coralloluteibacterium thermophilum</name>
    <dbReference type="NCBI Taxonomy" id="2707049"/>
    <lineage>
        <taxon>Bacteria</taxon>
        <taxon>Pseudomonadati</taxon>
        <taxon>Pseudomonadota</taxon>
        <taxon>Gammaproteobacteria</taxon>
        <taxon>Lysobacterales</taxon>
        <taxon>Lysobacteraceae</taxon>
        <taxon>Coralloluteibacterium</taxon>
    </lineage>
</organism>
<accession>A0ABV9NKL2</accession>
<dbReference type="EMBL" id="JBHSGG010000033">
    <property type="protein sequence ID" value="MFC4728862.1"/>
    <property type="molecule type" value="Genomic_DNA"/>
</dbReference>
<proteinExistence type="predicted"/>
<reference evidence="2" key="1">
    <citation type="journal article" date="2019" name="Int. J. Syst. Evol. Microbiol.">
        <title>The Global Catalogue of Microorganisms (GCM) 10K type strain sequencing project: providing services to taxonomists for standard genome sequencing and annotation.</title>
        <authorList>
            <consortium name="The Broad Institute Genomics Platform"/>
            <consortium name="The Broad Institute Genome Sequencing Center for Infectious Disease"/>
            <person name="Wu L."/>
            <person name="Ma J."/>
        </authorList>
    </citation>
    <scope>NUCLEOTIDE SEQUENCE [LARGE SCALE GENOMIC DNA]</scope>
    <source>
        <strain evidence="2">CGMCC 1.13574</strain>
    </source>
</reference>